<feature type="chain" id="PRO_5021768608" description="Autotransporter outer membrane beta-barrel domain-containing protein" evidence="1">
    <location>
        <begin position="22"/>
        <end position="506"/>
    </location>
</feature>
<dbReference type="Proteomes" id="UP000318199">
    <property type="component" value="Unassembled WGS sequence"/>
</dbReference>
<dbReference type="EMBL" id="VOBQ01000003">
    <property type="protein sequence ID" value="TWO72610.1"/>
    <property type="molecule type" value="Genomic_DNA"/>
</dbReference>
<organism evidence="2 3">
    <name type="scientific">Caenimonas sedimenti</name>
    <dbReference type="NCBI Taxonomy" id="2596921"/>
    <lineage>
        <taxon>Bacteria</taxon>
        <taxon>Pseudomonadati</taxon>
        <taxon>Pseudomonadota</taxon>
        <taxon>Betaproteobacteria</taxon>
        <taxon>Burkholderiales</taxon>
        <taxon>Comamonadaceae</taxon>
        <taxon>Caenimonas</taxon>
    </lineage>
</organism>
<dbReference type="AlphaFoldDB" id="A0A562ZVK5"/>
<dbReference type="OrthoDB" id="9791183at2"/>
<dbReference type="RefSeq" id="WP_145891035.1">
    <property type="nucleotide sequence ID" value="NZ_VOBQ01000003.1"/>
</dbReference>
<gene>
    <name evidence="2" type="ORF">FN976_03500</name>
</gene>
<name>A0A562ZVK5_9BURK</name>
<reference evidence="2 3" key="1">
    <citation type="submission" date="2019-07" db="EMBL/GenBank/DDBJ databases">
        <title>Caenimonas sedimenti sp. nov., isolated from activated sludge.</title>
        <authorList>
            <person name="Xu J."/>
        </authorList>
    </citation>
    <scope>NUCLEOTIDE SEQUENCE [LARGE SCALE GENOMIC DNA]</scope>
    <source>
        <strain evidence="2 3">HX-9-20</strain>
    </source>
</reference>
<protein>
    <recommendedName>
        <fullName evidence="4">Autotransporter outer membrane beta-barrel domain-containing protein</fullName>
    </recommendedName>
</protein>
<evidence type="ECO:0000313" key="2">
    <source>
        <dbReference type="EMBL" id="TWO72610.1"/>
    </source>
</evidence>
<accession>A0A562ZVK5</accession>
<keyword evidence="3" id="KW-1185">Reference proteome</keyword>
<evidence type="ECO:0000313" key="3">
    <source>
        <dbReference type="Proteomes" id="UP000318199"/>
    </source>
</evidence>
<evidence type="ECO:0000256" key="1">
    <source>
        <dbReference type="SAM" id="SignalP"/>
    </source>
</evidence>
<keyword evidence="1" id="KW-0732">Signal</keyword>
<feature type="signal peptide" evidence="1">
    <location>
        <begin position="1"/>
        <end position="21"/>
    </location>
</feature>
<sequence length="506" mass="51615">MTKSGLCVRWLAALSLFLGLAACGGSEGSSGPGLVLKDGGLEPQTGVWWNPAESGSGFAVELQGDIVSLGAYMYEADGKAAWYVGPLPRQSDGSYRGNLTRYAGGQTLTGTYRAPSSSSTVATVTFTLSSTTAGSLRFDTATGQRTVPVQRFALSGSVASPSSVGLQGGLWWNEAESGRGFFLDIQGTTAAMSSYMYDATGQPTWYLAVGTMTNLSFTAALQSYQGGQALGGTYRAPQGAGSPGTITFRGITGTTAELTLPDGRVIPLKRLVFATPAGGGSTSTLKLDGAYEGTVVNGTDPVKVTALALENDEIWLAYGTGATSLTLLEGTVVASGSSGNGSYSGSVLDLPGDEHSNTGSVTATYVNRSSLNGQILITGQTGAGVLSATGVPVARYNYDQAASLATISGGWPFTSTLGESGTLTVAADGATTVVLPNCTLVGTIVPRPSGKNVFNISLTVPNPTEHCSLPLSGVAYSTLDTSGNTLLWVGLKNAAQSEGGTLRGQR</sequence>
<dbReference type="PROSITE" id="PS51257">
    <property type="entry name" value="PROKAR_LIPOPROTEIN"/>
    <property type="match status" value="1"/>
</dbReference>
<evidence type="ECO:0008006" key="4">
    <source>
        <dbReference type="Google" id="ProtNLM"/>
    </source>
</evidence>
<comment type="caution">
    <text evidence="2">The sequence shown here is derived from an EMBL/GenBank/DDBJ whole genome shotgun (WGS) entry which is preliminary data.</text>
</comment>
<proteinExistence type="predicted"/>